<feature type="coiled-coil region" evidence="1">
    <location>
        <begin position="177"/>
        <end position="224"/>
    </location>
</feature>
<sequence length="561" mass="65952">MKLSKIYANNSEIFKPIIFNDDINFILSNDHSVGKSTLFALIDFCLLKKDKGVFGRENFKDFVFFLELKFKDYYITIKRPTQGRANIGIKKTQTSEHLLECDDFDKTGGLDTIKEHLSYILNFKVDNFRNYLSYFLRDQDNQSDIFRLNKFLRTNDIDFKPIVANLLSIDGQNIKEKYDIENNIKKIEQEITLLEEGLGDYTTKEQIEAELLIYERRLKEKDDMYRKFDFYLSEKNISKELVDKIETDTSTLNKKRNSIMREIAYIDEFIKQEIIVKEDDLEALFKEMKVLFPEDLRKNYQSVIHFNKQLAEERAKTFSENKIKFEKDLEHIDTKLKELNKKRMQILSVLENTDSMDKFKKLQEEITNLRIEINSHKDRLDKFNFINNKKAEIVSQKNNLNLVIERNKELVKTSFIKQIQEKISEYSTIVFGKDAAFSVGFNKEDNIEFDLKIAGEKGFDNDLEKGKTIKKLLCFIFSAALLEMYKDDNFFHFLAFDSPFDGDKNEWQKGTFEAISRLSNQGLQVIITSIDDVISSALDMKKVDEKTVMVLSEECKLMGNF</sequence>
<reference evidence="2 3" key="1">
    <citation type="submission" date="2015-11" db="EMBL/GenBank/DDBJ databases">
        <authorList>
            <consortium name="Pathogen Informatics"/>
        </authorList>
    </citation>
    <scope>NUCLEOTIDE SEQUENCE [LARGE SCALE GENOMIC DNA]</scope>
    <source>
        <strain evidence="2 3">006A-0059</strain>
    </source>
</reference>
<dbReference type="EMBL" id="FAVB01000012">
    <property type="protein sequence ID" value="CUU90840.1"/>
    <property type="molecule type" value="Genomic_DNA"/>
</dbReference>
<evidence type="ECO:0000256" key="1">
    <source>
        <dbReference type="SAM" id="Coils"/>
    </source>
</evidence>
<organism evidence="2 3">
    <name type="scientific">Campylobacter hyointestinalis subsp. hyointestinalis</name>
    <dbReference type="NCBI Taxonomy" id="91352"/>
    <lineage>
        <taxon>Bacteria</taxon>
        <taxon>Pseudomonadati</taxon>
        <taxon>Campylobacterota</taxon>
        <taxon>Epsilonproteobacteria</taxon>
        <taxon>Campylobacterales</taxon>
        <taxon>Campylobacteraceae</taxon>
        <taxon>Campylobacter</taxon>
    </lineage>
</organism>
<evidence type="ECO:0000313" key="2">
    <source>
        <dbReference type="EMBL" id="CUU90840.1"/>
    </source>
</evidence>
<feature type="coiled-coil region" evidence="1">
    <location>
        <begin position="322"/>
        <end position="379"/>
    </location>
</feature>
<evidence type="ECO:0008006" key="4">
    <source>
        <dbReference type="Google" id="ProtNLM"/>
    </source>
</evidence>
<dbReference type="RefSeq" id="WP_059431903.1">
    <property type="nucleotide sequence ID" value="NZ_FAVB01000012.1"/>
</dbReference>
<accession>A0A0S4S1Q5</accession>
<comment type="caution">
    <text evidence="2">The sequence shown here is derived from an EMBL/GenBank/DDBJ whole genome shotgun (WGS) entry which is preliminary data.</text>
</comment>
<dbReference type="Proteomes" id="UP000052237">
    <property type="component" value="Unassembled WGS sequence"/>
</dbReference>
<proteinExistence type="predicted"/>
<gene>
    <name evidence="2" type="ORF">ERS686654_02181</name>
</gene>
<keyword evidence="3" id="KW-1185">Reference proteome</keyword>
<evidence type="ECO:0000313" key="3">
    <source>
        <dbReference type="Proteomes" id="UP000052237"/>
    </source>
</evidence>
<protein>
    <recommendedName>
        <fullName evidence="4">DUF2326 domain-containing protein</fullName>
    </recommendedName>
</protein>
<keyword evidence="1" id="KW-0175">Coiled coil</keyword>
<name>A0A0S4S1Q5_CAMHY</name>
<dbReference type="AlphaFoldDB" id="A0A0S4S1Q5"/>